<dbReference type="AlphaFoldDB" id="A0A0X8GXY8"/>
<dbReference type="RefSeq" id="WP_067629740.1">
    <property type="nucleotide sequence ID" value="NZ_CP013213.1"/>
</dbReference>
<dbReference type="PANTHER" id="PTHR16301">
    <property type="entry name" value="IMPACT-RELATED"/>
    <property type="match status" value="1"/>
</dbReference>
<dbReference type="SUPFAM" id="SSF54211">
    <property type="entry name" value="Ribosomal protein S5 domain 2-like"/>
    <property type="match status" value="1"/>
</dbReference>
<reference evidence="3 4" key="1">
    <citation type="submission" date="2015-10" db="EMBL/GenBank/DDBJ databases">
        <title>Erysipelothrix larvae sp. LV19 isolated from the larval gut of the rhinoceros beetle, Trypoxylus dichotomus.</title>
        <authorList>
            <person name="Lim S."/>
            <person name="Kim B.-C."/>
        </authorList>
    </citation>
    <scope>NUCLEOTIDE SEQUENCE [LARGE SCALE GENOMIC DNA]</scope>
    <source>
        <strain evidence="3 4">LV19</strain>
    </source>
</reference>
<dbReference type="InterPro" id="IPR036956">
    <property type="entry name" value="Impact_N_sf"/>
</dbReference>
<dbReference type="EMBL" id="CP013213">
    <property type="protein sequence ID" value="AMC92479.1"/>
    <property type="molecule type" value="Genomic_DNA"/>
</dbReference>
<protein>
    <recommendedName>
        <fullName evidence="2">Impact N-terminal domain-containing protein</fullName>
    </recommendedName>
</protein>
<evidence type="ECO:0000313" key="4">
    <source>
        <dbReference type="Proteomes" id="UP000063781"/>
    </source>
</evidence>
<dbReference type="InterPro" id="IPR015796">
    <property type="entry name" value="Impact_YigZ-like"/>
</dbReference>
<feature type="domain" description="Impact N-terminal" evidence="2">
    <location>
        <begin position="16"/>
        <end position="118"/>
    </location>
</feature>
<dbReference type="InterPro" id="IPR020568">
    <property type="entry name" value="Ribosomal_Su5_D2-typ_SF"/>
</dbReference>
<dbReference type="Proteomes" id="UP000063781">
    <property type="component" value="Chromosome"/>
</dbReference>
<sequence>MKKTIAQEVVTELYFQKSQFITYLTPIQSETEAKEVIKRIKKEHPKATHHCVAYVVEDIERSNDDGEPASSAGLPMLQVLRGNDLDYVLAVVVRYFGGTLLGVGGLIRAYGSSVKHAIDTAQILIPQEVTTVNLRFPYEYINAVETFLSENAEIIDRNYETLAIYDIKTKNPEQLNGLIDITRGKITIQIVTKKIEYSKEG</sequence>
<accession>A0A0X8GXY8</accession>
<evidence type="ECO:0000259" key="2">
    <source>
        <dbReference type="Pfam" id="PF01205"/>
    </source>
</evidence>
<dbReference type="InterPro" id="IPR020569">
    <property type="entry name" value="UPF0029_Impact_CS"/>
</dbReference>
<dbReference type="STRING" id="1514105.AOC36_00260"/>
<dbReference type="GO" id="GO:0006446">
    <property type="term" value="P:regulation of translational initiation"/>
    <property type="evidence" value="ECO:0007669"/>
    <property type="project" value="TreeGrafter"/>
</dbReference>
<organism evidence="3 4">
    <name type="scientific">Erysipelothrix larvae</name>
    <dbReference type="NCBI Taxonomy" id="1514105"/>
    <lineage>
        <taxon>Bacteria</taxon>
        <taxon>Bacillati</taxon>
        <taxon>Bacillota</taxon>
        <taxon>Erysipelotrichia</taxon>
        <taxon>Erysipelotrichales</taxon>
        <taxon>Erysipelotrichaceae</taxon>
        <taxon>Erysipelothrix</taxon>
    </lineage>
</organism>
<dbReference type="Pfam" id="PF01205">
    <property type="entry name" value="Impact_N"/>
    <property type="match status" value="1"/>
</dbReference>
<dbReference type="PROSITE" id="PS00910">
    <property type="entry name" value="UPF0029"/>
    <property type="match status" value="1"/>
</dbReference>
<dbReference type="InterPro" id="IPR001498">
    <property type="entry name" value="Impact_N"/>
</dbReference>
<name>A0A0X8GXY8_9FIRM</name>
<evidence type="ECO:0000256" key="1">
    <source>
        <dbReference type="ARBA" id="ARBA00007665"/>
    </source>
</evidence>
<dbReference type="NCBIfam" id="TIGR00257">
    <property type="entry name" value="IMPACT_YIGZ"/>
    <property type="match status" value="1"/>
</dbReference>
<dbReference type="Gene3D" id="3.30.230.30">
    <property type="entry name" value="Impact, N-terminal domain"/>
    <property type="match status" value="1"/>
</dbReference>
<dbReference type="KEGG" id="erl:AOC36_00260"/>
<dbReference type="OrthoDB" id="9813771at2"/>
<evidence type="ECO:0000313" key="3">
    <source>
        <dbReference type="EMBL" id="AMC92479.1"/>
    </source>
</evidence>
<proteinExistence type="inferred from homology"/>
<dbReference type="GO" id="GO:0005737">
    <property type="term" value="C:cytoplasm"/>
    <property type="evidence" value="ECO:0007669"/>
    <property type="project" value="TreeGrafter"/>
</dbReference>
<comment type="similarity">
    <text evidence="1">Belongs to the IMPACT family.</text>
</comment>
<gene>
    <name evidence="3" type="ORF">AOC36_00260</name>
</gene>
<keyword evidence="4" id="KW-1185">Reference proteome</keyword>
<dbReference type="InterPro" id="IPR023582">
    <property type="entry name" value="Impact"/>
</dbReference>
<dbReference type="PANTHER" id="PTHR16301:SF20">
    <property type="entry name" value="IMPACT FAMILY MEMBER YIGZ"/>
    <property type="match status" value="1"/>
</dbReference>